<accession>A0A5D4R9K1</accession>
<protein>
    <submittedName>
        <fullName evidence="1">Uracil-DNA glycosylase</fullName>
    </submittedName>
</protein>
<gene>
    <name evidence="1" type="ORF">FZD51_15720</name>
</gene>
<dbReference type="EMBL" id="VTER01000007">
    <property type="protein sequence ID" value="TYS46911.1"/>
    <property type="molecule type" value="Genomic_DNA"/>
</dbReference>
<evidence type="ECO:0000313" key="2">
    <source>
        <dbReference type="Proteomes" id="UP000322139"/>
    </source>
</evidence>
<proteinExistence type="predicted"/>
<evidence type="ECO:0000313" key="1">
    <source>
        <dbReference type="EMBL" id="TYS46911.1"/>
    </source>
</evidence>
<dbReference type="AlphaFoldDB" id="A0A5D4R9K1"/>
<reference evidence="1 2" key="1">
    <citation type="submission" date="2019-08" db="EMBL/GenBank/DDBJ databases">
        <title>Bacillus genomes from the desert of Cuatro Cienegas, Coahuila.</title>
        <authorList>
            <person name="Olmedo-Alvarez G."/>
        </authorList>
    </citation>
    <scope>NUCLEOTIDE SEQUENCE [LARGE SCALE GENOMIC DNA]</scope>
    <source>
        <strain evidence="1 2">CH446_14T</strain>
    </source>
</reference>
<sequence length="60" mass="6968">MTGLNSNQANCFKCKHFYVTWDRQFPKGCRAFQFKGRQLPSKAVERASGHPCLKFEEKSK</sequence>
<organism evidence="1 2">
    <name type="scientific">Bacillus infantis</name>
    <dbReference type="NCBI Taxonomy" id="324767"/>
    <lineage>
        <taxon>Bacteria</taxon>
        <taxon>Bacillati</taxon>
        <taxon>Bacillota</taxon>
        <taxon>Bacilli</taxon>
        <taxon>Bacillales</taxon>
        <taxon>Bacillaceae</taxon>
        <taxon>Bacillus</taxon>
    </lineage>
</organism>
<name>A0A5D4R9K1_9BACI</name>
<dbReference type="Proteomes" id="UP000322139">
    <property type="component" value="Unassembled WGS sequence"/>
</dbReference>
<comment type="caution">
    <text evidence="1">The sequence shown here is derived from an EMBL/GenBank/DDBJ whole genome shotgun (WGS) entry which is preliminary data.</text>
</comment>